<dbReference type="GO" id="GO:0003677">
    <property type="term" value="F:DNA binding"/>
    <property type="evidence" value="ECO:0007669"/>
    <property type="project" value="InterPro"/>
</dbReference>
<feature type="domain" description="HTH luxR-type" evidence="3">
    <location>
        <begin position="794"/>
        <end position="859"/>
    </location>
</feature>
<dbReference type="CDD" id="cd06170">
    <property type="entry name" value="LuxR_C_like"/>
    <property type="match status" value="1"/>
</dbReference>
<dbReference type="Pfam" id="PF13191">
    <property type="entry name" value="AAA_16"/>
    <property type="match status" value="1"/>
</dbReference>
<dbReference type="AlphaFoldDB" id="A0A6V8KNB3"/>
<dbReference type="InterPro" id="IPR011990">
    <property type="entry name" value="TPR-like_helical_dom_sf"/>
</dbReference>
<dbReference type="SMART" id="SM00421">
    <property type="entry name" value="HTH_LUXR"/>
    <property type="match status" value="1"/>
</dbReference>
<dbReference type="EMBL" id="BLPF01000003">
    <property type="protein sequence ID" value="GFJ84068.1"/>
    <property type="molecule type" value="Genomic_DNA"/>
</dbReference>
<dbReference type="Proteomes" id="UP000482800">
    <property type="component" value="Unassembled WGS sequence"/>
</dbReference>
<dbReference type="InterPro" id="IPR016032">
    <property type="entry name" value="Sig_transdc_resp-reg_C-effctor"/>
</dbReference>
<dbReference type="SUPFAM" id="SSF48452">
    <property type="entry name" value="TPR-like"/>
    <property type="match status" value="1"/>
</dbReference>
<sequence>MGRQILEREHELAELGAAAREAKGGDGSIVLIMGEPGIGKSSLVDSVRGVLPAEGRLLVGYCDDLATPRVLGPLRDLIGSVGKRLTEALESGDRGAVIDALRAELDWPDHPTVLVVEDVHWADEATLDVLRFLVRRIGQLPVVLVLTYRDEELTRDHPMQQLLGLTSGARRVRRLRLARLSPDAVRRLGADTGMDTDRVYAVTAGNPFYVAEFFASGDADGVPPTISEAVTARLRDLDGRTRDALEQLAVVPSTVERWLVDAVVPGGFASLAAAERRGVLTASARRIGFRHELTRRAIVDSMPAVRRVACNQAVLSALLERPDTVDVSRIMHHAAEAGSDEAVIRHGPAAAREAVAAGSHREAVAHYRLVLTHRAHFPVDELADLLDGYAIECYTVGLGVESVTAQREAIEARRGLGDPRALGLSLRWLSRMQWWAGMRAGAEASAAEAIEILEPAGDQRALALALSNRSQLFALAGRSTEAIAVGQRAEAMARALGDAGILSHALNNVGFASLHAGIPEGRGKLEESLSVALAAGEVEHACRSYTNLSWQLLDDLRLDEADRLLRDAIDLADEGEFLGFLRYLHLTLGMLHLLRGAWEDAEREADWALHEGPTQRCPALAVAGRARVRRGQEGGDELVAASWELAKDLGEAQRLAPAANALIEAAWLRGDAAGAASAVAPYYEEVRRYGANAFAAELGYWMRLAGAQVPLVDSPHPYALQAAGRWREAAALWERAGCPYHRASALAESDDADDLLGALATLDGLHAEPLARRVRQRLKDLGVTRVPRGPVPSTRDNPAGLTERQVEVVRLLAQGLSNAEIAARLVLSVRTVDTHVAAVLDKLDARTRRDAASRARELGLVS</sequence>
<reference evidence="4 5" key="1">
    <citation type="submission" date="2020-03" db="EMBL/GenBank/DDBJ databases">
        <title>Whole genome shotgun sequence of Phytohabitans houttuyneae NBRC 108639.</title>
        <authorList>
            <person name="Komaki H."/>
            <person name="Tamura T."/>
        </authorList>
    </citation>
    <scope>NUCLEOTIDE SEQUENCE [LARGE SCALE GENOMIC DNA]</scope>
    <source>
        <strain evidence="4 5">NBRC 108639</strain>
    </source>
</reference>
<dbReference type="Pfam" id="PF00196">
    <property type="entry name" value="GerE"/>
    <property type="match status" value="1"/>
</dbReference>
<dbReference type="InterPro" id="IPR000792">
    <property type="entry name" value="Tscrpt_reg_LuxR_C"/>
</dbReference>
<evidence type="ECO:0000259" key="3">
    <source>
        <dbReference type="PROSITE" id="PS50043"/>
    </source>
</evidence>
<dbReference type="GO" id="GO:0005524">
    <property type="term" value="F:ATP binding"/>
    <property type="evidence" value="ECO:0007669"/>
    <property type="project" value="UniProtKB-KW"/>
</dbReference>
<dbReference type="GO" id="GO:0006355">
    <property type="term" value="P:regulation of DNA-templated transcription"/>
    <property type="evidence" value="ECO:0007669"/>
    <property type="project" value="InterPro"/>
</dbReference>
<dbReference type="InterPro" id="IPR027417">
    <property type="entry name" value="P-loop_NTPase"/>
</dbReference>
<reference evidence="4 5" key="2">
    <citation type="submission" date="2020-03" db="EMBL/GenBank/DDBJ databases">
        <authorList>
            <person name="Ichikawa N."/>
            <person name="Kimura A."/>
            <person name="Kitahashi Y."/>
            <person name="Uohara A."/>
        </authorList>
    </citation>
    <scope>NUCLEOTIDE SEQUENCE [LARGE SCALE GENOMIC DNA]</scope>
    <source>
        <strain evidence="4 5">NBRC 108639</strain>
    </source>
</reference>
<dbReference type="RefSeq" id="WP_173067341.1">
    <property type="nucleotide sequence ID" value="NZ_BAABGO010000013.1"/>
</dbReference>
<keyword evidence="5" id="KW-1185">Reference proteome</keyword>
<proteinExistence type="predicted"/>
<evidence type="ECO:0000256" key="1">
    <source>
        <dbReference type="ARBA" id="ARBA00022741"/>
    </source>
</evidence>
<organism evidence="4 5">
    <name type="scientific">Phytohabitans houttuyneae</name>
    <dbReference type="NCBI Taxonomy" id="1076126"/>
    <lineage>
        <taxon>Bacteria</taxon>
        <taxon>Bacillati</taxon>
        <taxon>Actinomycetota</taxon>
        <taxon>Actinomycetes</taxon>
        <taxon>Micromonosporales</taxon>
        <taxon>Micromonosporaceae</taxon>
    </lineage>
</organism>
<name>A0A6V8KNB3_9ACTN</name>
<dbReference type="Gene3D" id="1.10.10.10">
    <property type="entry name" value="Winged helix-like DNA-binding domain superfamily/Winged helix DNA-binding domain"/>
    <property type="match status" value="1"/>
</dbReference>
<dbReference type="InterPro" id="IPR041664">
    <property type="entry name" value="AAA_16"/>
</dbReference>
<dbReference type="PANTHER" id="PTHR16305">
    <property type="entry name" value="TESTICULAR SOLUBLE ADENYLYL CYCLASE"/>
    <property type="match status" value="1"/>
</dbReference>
<evidence type="ECO:0000313" key="5">
    <source>
        <dbReference type="Proteomes" id="UP000482800"/>
    </source>
</evidence>
<gene>
    <name evidence="4" type="ORF">Phou_082480</name>
</gene>
<accession>A0A6V8KNB3</accession>
<dbReference type="GO" id="GO:0005737">
    <property type="term" value="C:cytoplasm"/>
    <property type="evidence" value="ECO:0007669"/>
    <property type="project" value="TreeGrafter"/>
</dbReference>
<dbReference type="SUPFAM" id="SSF52540">
    <property type="entry name" value="P-loop containing nucleoside triphosphate hydrolases"/>
    <property type="match status" value="1"/>
</dbReference>
<keyword evidence="2" id="KW-0067">ATP-binding</keyword>
<dbReference type="PROSITE" id="PS00622">
    <property type="entry name" value="HTH_LUXR_1"/>
    <property type="match status" value="1"/>
</dbReference>
<comment type="caution">
    <text evidence="4">The sequence shown here is derived from an EMBL/GenBank/DDBJ whole genome shotgun (WGS) entry which is preliminary data.</text>
</comment>
<dbReference type="PANTHER" id="PTHR16305:SF35">
    <property type="entry name" value="TRANSCRIPTIONAL ACTIVATOR DOMAIN"/>
    <property type="match status" value="1"/>
</dbReference>
<dbReference type="Gene3D" id="1.25.40.10">
    <property type="entry name" value="Tetratricopeptide repeat domain"/>
    <property type="match status" value="1"/>
</dbReference>
<evidence type="ECO:0000256" key="2">
    <source>
        <dbReference type="ARBA" id="ARBA00022840"/>
    </source>
</evidence>
<dbReference type="SUPFAM" id="SSF46894">
    <property type="entry name" value="C-terminal effector domain of the bipartite response regulators"/>
    <property type="match status" value="1"/>
</dbReference>
<dbReference type="GO" id="GO:0004016">
    <property type="term" value="F:adenylate cyclase activity"/>
    <property type="evidence" value="ECO:0007669"/>
    <property type="project" value="TreeGrafter"/>
</dbReference>
<dbReference type="Gene3D" id="3.40.50.300">
    <property type="entry name" value="P-loop containing nucleotide triphosphate hydrolases"/>
    <property type="match status" value="1"/>
</dbReference>
<keyword evidence="1" id="KW-0547">Nucleotide-binding</keyword>
<dbReference type="PROSITE" id="PS50043">
    <property type="entry name" value="HTH_LUXR_2"/>
    <property type="match status" value="1"/>
</dbReference>
<dbReference type="InterPro" id="IPR036388">
    <property type="entry name" value="WH-like_DNA-bd_sf"/>
</dbReference>
<evidence type="ECO:0000313" key="4">
    <source>
        <dbReference type="EMBL" id="GFJ84068.1"/>
    </source>
</evidence>
<protein>
    <submittedName>
        <fullName evidence="4">LuxR family transcriptional regulator</fullName>
    </submittedName>
</protein>
<dbReference type="PRINTS" id="PR00038">
    <property type="entry name" value="HTHLUXR"/>
</dbReference>